<accession>A0A2T2NRZ4</accession>
<name>A0A2T2NRZ4_CORCC</name>
<keyword evidence="3" id="KW-1185">Reference proteome</keyword>
<evidence type="ECO:0000313" key="2">
    <source>
        <dbReference type="EMBL" id="PSN68154.1"/>
    </source>
</evidence>
<proteinExistence type="predicted"/>
<gene>
    <name evidence="2" type="ORF">BS50DRAFT_358415</name>
</gene>
<evidence type="ECO:0000256" key="1">
    <source>
        <dbReference type="SAM" id="MobiDB-lite"/>
    </source>
</evidence>
<organism evidence="2 3">
    <name type="scientific">Corynespora cassiicola Philippines</name>
    <dbReference type="NCBI Taxonomy" id="1448308"/>
    <lineage>
        <taxon>Eukaryota</taxon>
        <taxon>Fungi</taxon>
        <taxon>Dikarya</taxon>
        <taxon>Ascomycota</taxon>
        <taxon>Pezizomycotina</taxon>
        <taxon>Dothideomycetes</taxon>
        <taxon>Pleosporomycetidae</taxon>
        <taxon>Pleosporales</taxon>
        <taxon>Corynesporascaceae</taxon>
        <taxon>Corynespora</taxon>
    </lineage>
</organism>
<reference evidence="2 3" key="1">
    <citation type="journal article" date="2018" name="Front. Microbiol.">
        <title>Genome-Wide Analysis of Corynespora cassiicola Leaf Fall Disease Putative Effectors.</title>
        <authorList>
            <person name="Lopez D."/>
            <person name="Ribeiro S."/>
            <person name="Label P."/>
            <person name="Fumanal B."/>
            <person name="Venisse J.S."/>
            <person name="Kohler A."/>
            <person name="de Oliveira R.R."/>
            <person name="Labutti K."/>
            <person name="Lipzen A."/>
            <person name="Lail K."/>
            <person name="Bauer D."/>
            <person name="Ohm R.A."/>
            <person name="Barry K.W."/>
            <person name="Spatafora J."/>
            <person name="Grigoriev I.V."/>
            <person name="Martin F.M."/>
            <person name="Pujade-Renaud V."/>
        </authorList>
    </citation>
    <scope>NUCLEOTIDE SEQUENCE [LARGE SCALE GENOMIC DNA]</scope>
    <source>
        <strain evidence="2 3">Philippines</strain>
    </source>
</reference>
<sequence>MGGPLVSSFAKVPEARKRRRGDSCVRAAAGRWALYLYRAGRARPAAVAAHACRAAGPSPCLVTLGHGHEHFVADVQKRRSRCCSALLCSGVAIEAARGAARVSLLLGALLRGAHLNRRRPRHGGSPTHVLSSLNRPLDAPQLCPCLCFTATGVYRAHSDSFSSATPTSNCPLHARSEHASATDAPDGSEPWIIQPARLRGTTARPLPAAGN</sequence>
<evidence type="ECO:0000313" key="3">
    <source>
        <dbReference type="Proteomes" id="UP000240883"/>
    </source>
</evidence>
<protein>
    <submittedName>
        <fullName evidence="2">Uncharacterized protein</fullName>
    </submittedName>
</protein>
<feature type="region of interest" description="Disordered" evidence="1">
    <location>
        <begin position="165"/>
        <end position="211"/>
    </location>
</feature>
<dbReference type="EMBL" id="KZ678134">
    <property type="protein sequence ID" value="PSN68154.1"/>
    <property type="molecule type" value="Genomic_DNA"/>
</dbReference>
<dbReference type="Proteomes" id="UP000240883">
    <property type="component" value="Unassembled WGS sequence"/>
</dbReference>
<dbReference type="AlphaFoldDB" id="A0A2T2NRZ4"/>